<evidence type="ECO:0000313" key="5">
    <source>
        <dbReference type="EnsemblMetazoa" id="BGLB032473-PC"/>
    </source>
</evidence>
<accession>A0A2C9LLD6</accession>
<dbReference type="GO" id="GO:0036064">
    <property type="term" value="C:ciliary basal body"/>
    <property type="evidence" value="ECO:0007669"/>
    <property type="project" value="UniProtKB-ARBA"/>
</dbReference>
<sequence length="601" mass="67724">MLPFLRVCSPLRAYHRQTDYSMAFKEQLSEASDSVELTEQVVLVRTRAQDLESIKKLNCWGSSIGDVKIVRRMPNLEVCSLSVNKLTTLRDFAHCFNLKELYVRTNNIQCLGDIHYLKNLPKLRSLWLSENPCANTDNYRMTVLKTLPQLQKLDNVVVTSEEMTRATEEGQDLPVPQDFSYSAVFVDNTEEASSRSSSESSEKWALPRRKRHQKKRDDLMKERMSYEEECLVSIDRKGNCDSLETTMGRRISQTDESCTDADDKDVGTEKNDDNSNESIIEFQTTPESIVGTDSPGRIKSEDTNFNCSNDTLTNGLFIVDNIEDESHESAINVNCSIEKLTESSNVDVIKTVNFKDILSLSSKAEKERELTNRNSNLVLSQSSETTSLTLSMPHKTETSTQLSTSFTCDDEPLISNVDPPNMFVTSNVNCTLHGMSELSAEVRNEDPITRQCSLLDRIKLDDSLNLSELSTKEINLENSLKQPETENSTDSIHLSKQWQVASIQSSMSSLHGASTLSSVTSSYFGKESKDPVNWEEYNRLRKEIGVKLIEPPLISSRLTNNDVIKTRNSNILQAVLSLVKELDKDSLHIVLHSVKGRLDGI</sequence>
<dbReference type="AlphaFoldDB" id="A0A2C9LLD6"/>
<dbReference type="VEuPathDB" id="VectorBase:BGLAX_047899"/>
<name>A0A2C9LLD6_BIOGL</name>
<organism evidence="5 6">
    <name type="scientific">Biomphalaria glabrata</name>
    <name type="common">Bloodfluke planorb</name>
    <name type="synonym">Freshwater snail</name>
    <dbReference type="NCBI Taxonomy" id="6526"/>
    <lineage>
        <taxon>Eukaryota</taxon>
        <taxon>Metazoa</taxon>
        <taxon>Spiralia</taxon>
        <taxon>Lophotrochozoa</taxon>
        <taxon>Mollusca</taxon>
        <taxon>Gastropoda</taxon>
        <taxon>Heterobranchia</taxon>
        <taxon>Euthyneura</taxon>
        <taxon>Panpulmonata</taxon>
        <taxon>Hygrophila</taxon>
        <taxon>Lymnaeoidea</taxon>
        <taxon>Planorbidae</taxon>
        <taxon>Biomphalaria</taxon>
    </lineage>
</organism>
<evidence type="ECO:0000256" key="2">
    <source>
        <dbReference type="ARBA" id="ARBA00022737"/>
    </source>
</evidence>
<dbReference type="Gene3D" id="3.80.10.10">
    <property type="entry name" value="Ribonuclease Inhibitor"/>
    <property type="match status" value="1"/>
</dbReference>
<dbReference type="EnsemblMetazoa" id="BGLB032473-RC">
    <property type="protein sequence ID" value="BGLB032473-PC"/>
    <property type="gene ID" value="BGLB032473"/>
</dbReference>
<dbReference type="FunFam" id="3.80.10.10:FF:000094">
    <property type="entry name" value="protein C21orf2 isoform X1"/>
    <property type="match status" value="1"/>
</dbReference>
<keyword evidence="1" id="KW-0433">Leucine-rich repeat</keyword>
<dbReference type="KEGG" id="bgt:106051154"/>
<feature type="domain" description="U2A'/phosphoprotein 32 family A C-terminal" evidence="4">
    <location>
        <begin position="136"/>
        <end position="154"/>
    </location>
</feature>
<reference evidence="5" key="1">
    <citation type="submission" date="2020-05" db="UniProtKB">
        <authorList>
            <consortium name="EnsemblMetazoa"/>
        </authorList>
    </citation>
    <scope>IDENTIFICATION</scope>
    <source>
        <strain evidence="5">BB02</strain>
    </source>
</reference>
<dbReference type="STRING" id="6526.A0A2C9LLD6"/>
<evidence type="ECO:0000256" key="1">
    <source>
        <dbReference type="ARBA" id="ARBA00022614"/>
    </source>
</evidence>
<dbReference type="Pfam" id="PF14580">
    <property type="entry name" value="LRR_9"/>
    <property type="match status" value="1"/>
</dbReference>
<dbReference type="PANTHER" id="PTHR18849">
    <property type="entry name" value="LEUCINE RICH REPEAT PROTEIN"/>
    <property type="match status" value="1"/>
</dbReference>
<dbReference type="SMART" id="SM00446">
    <property type="entry name" value="LRRcap"/>
    <property type="match status" value="1"/>
</dbReference>
<dbReference type="Proteomes" id="UP000076420">
    <property type="component" value="Unassembled WGS sequence"/>
</dbReference>
<dbReference type="PANTHER" id="PTHR18849:SF0">
    <property type="entry name" value="CILIA- AND FLAGELLA-ASSOCIATED PROTEIN 410-RELATED"/>
    <property type="match status" value="1"/>
</dbReference>
<feature type="region of interest" description="Disordered" evidence="3">
    <location>
        <begin position="190"/>
        <end position="219"/>
    </location>
</feature>
<dbReference type="GO" id="GO:0097733">
    <property type="term" value="C:photoreceptor cell cilium"/>
    <property type="evidence" value="ECO:0007669"/>
    <property type="project" value="UniProtKB-ARBA"/>
</dbReference>
<evidence type="ECO:0000259" key="4">
    <source>
        <dbReference type="SMART" id="SM00446"/>
    </source>
</evidence>
<proteinExistence type="predicted"/>
<dbReference type="VEuPathDB" id="VectorBase:BGLB032473"/>
<evidence type="ECO:0000313" key="6">
    <source>
        <dbReference type="Proteomes" id="UP000076420"/>
    </source>
</evidence>
<evidence type="ECO:0000256" key="3">
    <source>
        <dbReference type="SAM" id="MobiDB-lite"/>
    </source>
</evidence>
<keyword evidence="2" id="KW-0677">Repeat</keyword>
<dbReference type="InterPro" id="IPR003603">
    <property type="entry name" value="U2A'_phosphoprotein32A_C"/>
</dbReference>
<dbReference type="InterPro" id="IPR001611">
    <property type="entry name" value="Leu-rich_rpt"/>
</dbReference>
<feature type="region of interest" description="Disordered" evidence="3">
    <location>
        <begin position="247"/>
        <end position="279"/>
    </location>
</feature>
<dbReference type="SUPFAM" id="SSF52058">
    <property type="entry name" value="L domain-like"/>
    <property type="match status" value="1"/>
</dbReference>
<protein>
    <recommendedName>
        <fullName evidence="4">U2A'/phosphoprotein 32 family A C-terminal domain-containing protein</fullName>
    </recommendedName>
</protein>
<dbReference type="OrthoDB" id="1517790at2759"/>
<gene>
    <name evidence="5" type="primary">106051154</name>
</gene>
<dbReference type="PROSITE" id="PS51450">
    <property type="entry name" value="LRR"/>
    <property type="match status" value="1"/>
</dbReference>
<feature type="compositionally biased region" description="Basic and acidic residues" evidence="3">
    <location>
        <begin position="264"/>
        <end position="273"/>
    </location>
</feature>
<dbReference type="InterPro" id="IPR032675">
    <property type="entry name" value="LRR_dom_sf"/>
</dbReference>